<keyword evidence="28" id="KW-1185">Reference proteome</keyword>
<feature type="compositionally biased region" description="Acidic residues" evidence="24">
    <location>
        <begin position="1650"/>
        <end position="1675"/>
    </location>
</feature>
<evidence type="ECO:0000256" key="15">
    <source>
        <dbReference type="ARBA" id="ARBA00022801"/>
    </source>
</evidence>
<keyword evidence="15" id="KW-0378">Hydrolase</keyword>
<organism evidence="27 28">
    <name type="scientific">Clarias magur</name>
    <name type="common">Asian catfish</name>
    <name type="synonym">Macropteronotus magur</name>
    <dbReference type="NCBI Taxonomy" id="1594786"/>
    <lineage>
        <taxon>Eukaryota</taxon>
        <taxon>Metazoa</taxon>
        <taxon>Chordata</taxon>
        <taxon>Craniata</taxon>
        <taxon>Vertebrata</taxon>
        <taxon>Euteleostomi</taxon>
        <taxon>Actinopterygii</taxon>
        <taxon>Neopterygii</taxon>
        <taxon>Teleostei</taxon>
        <taxon>Ostariophysi</taxon>
        <taxon>Siluriformes</taxon>
        <taxon>Clariidae</taxon>
        <taxon>Clarias</taxon>
    </lineage>
</organism>
<evidence type="ECO:0000256" key="4">
    <source>
        <dbReference type="ARBA" id="ARBA00004906"/>
    </source>
</evidence>
<dbReference type="FunFam" id="3.40.50.300:FF:000491">
    <property type="entry name" value="E3 ubiquitin-protein ligase RNF213"/>
    <property type="match status" value="1"/>
</dbReference>
<dbReference type="InterPro" id="IPR031248">
    <property type="entry name" value="RNF213"/>
</dbReference>
<dbReference type="InterPro" id="IPR013083">
    <property type="entry name" value="Znf_RING/FYVE/PHD"/>
</dbReference>
<evidence type="ECO:0000256" key="11">
    <source>
        <dbReference type="ARBA" id="ARBA00022723"/>
    </source>
</evidence>
<keyword evidence="16" id="KW-0862">Zinc</keyword>
<dbReference type="GO" id="GO:0006511">
    <property type="term" value="P:ubiquitin-dependent protein catabolic process"/>
    <property type="evidence" value="ECO:0007669"/>
    <property type="project" value="TreeGrafter"/>
</dbReference>
<reference evidence="27" key="1">
    <citation type="submission" date="2020-07" db="EMBL/GenBank/DDBJ databases">
        <title>Clarias magur genome sequencing, assembly and annotation.</title>
        <authorList>
            <person name="Kushwaha B."/>
            <person name="Kumar R."/>
            <person name="Das P."/>
            <person name="Joshi C.G."/>
            <person name="Kumar D."/>
            <person name="Nagpure N.S."/>
            <person name="Pandey M."/>
            <person name="Agarwal S."/>
            <person name="Srivastava S."/>
            <person name="Singh M."/>
            <person name="Sahoo L."/>
            <person name="Jayasankar P."/>
            <person name="Meher P.K."/>
            <person name="Koringa P.G."/>
            <person name="Iquebal M.A."/>
            <person name="Das S.P."/>
            <person name="Bit A."/>
            <person name="Patnaik S."/>
            <person name="Patel N."/>
            <person name="Shah T.M."/>
            <person name="Hinsu A."/>
            <person name="Jena J.K."/>
        </authorList>
    </citation>
    <scope>NUCLEOTIDE SEQUENCE</scope>
    <source>
        <strain evidence="27">CIFAMagur01</strain>
        <tissue evidence="27">Testis</tissue>
    </source>
</reference>
<dbReference type="Pfam" id="PF20173">
    <property type="entry name" value="ZnF_RZ-type"/>
    <property type="match status" value="1"/>
</dbReference>
<keyword evidence="20" id="KW-0511">Multifunctional enzyme</keyword>
<feature type="region of interest" description="Disordered" evidence="24">
    <location>
        <begin position="1646"/>
        <end position="1675"/>
    </location>
</feature>
<keyword evidence="10" id="KW-0808">Transferase</keyword>
<dbReference type="Pfam" id="PF00097">
    <property type="entry name" value="zf-C3HC4"/>
    <property type="match status" value="1"/>
</dbReference>
<feature type="compositionally biased region" description="Polar residues" evidence="24">
    <location>
        <begin position="186"/>
        <end position="197"/>
    </location>
</feature>
<evidence type="ECO:0000256" key="10">
    <source>
        <dbReference type="ARBA" id="ARBA00022679"/>
    </source>
</evidence>
<evidence type="ECO:0000259" key="26">
    <source>
        <dbReference type="PROSITE" id="PS51981"/>
    </source>
</evidence>
<dbReference type="SUPFAM" id="SSF52540">
    <property type="entry name" value="P-loop containing nucleoside triphosphate hydrolases"/>
    <property type="match status" value="2"/>
</dbReference>
<evidence type="ECO:0000259" key="25">
    <source>
        <dbReference type="PROSITE" id="PS50089"/>
    </source>
</evidence>
<keyword evidence="7" id="KW-0963">Cytoplasm</keyword>
<dbReference type="EC" id="2.3.2.27" evidence="6"/>
<evidence type="ECO:0000256" key="21">
    <source>
        <dbReference type="ARBA" id="ARBA00048778"/>
    </source>
</evidence>
<evidence type="ECO:0000256" key="8">
    <source>
        <dbReference type="ARBA" id="ARBA00022657"/>
    </source>
</evidence>
<keyword evidence="12" id="KW-0547">Nucleotide-binding</keyword>
<evidence type="ECO:0000256" key="2">
    <source>
        <dbReference type="ARBA" id="ARBA00004502"/>
    </source>
</evidence>
<dbReference type="Gene3D" id="3.30.40.10">
    <property type="entry name" value="Zinc/RING finger domain, C3HC4 (zinc finger)"/>
    <property type="match status" value="1"/>
</dbReference>
<comment type="catalytic activity">
    <reaction evidence="21">
        <text>ATP + H2O = ADP + phosphate + H(+)</text>
        <dbReference type="Rhea" id="RHEA:13065"/>
        <dbReference type="ChEBI" id="CHEBI:15377"/>
        <dbReference type="ChEBI" id="CHEBI:15378"/>
        <dbReference type="ChEBI" id="CHEBI:30616"/>
        <dbReference type="ChEBI" id="CHEBI:43474"/>
        <dbReference type="ChEBI" id="CHEBI:456216"/>
    </reaction>
    <physiologicalReaction direction="left-to-right" evidence="21">
        <dbReference type="Rhea" id="RHEA:13066"/>
    </physiologicalReaction>
</comment>
<feature type="compositionally biased region" description="Basic residues" evidence="24">
    <location>
        <begin position="1"/>
        <end position="14"/>
    </location>
</feature>
<dbReference type="GO" id="GO:0016887">
    <property type="term" value="F:ATP hydrolysis activity"/>
    <property type="evidence" value="ECO:0007669"/>
    <property type="project" value="InterPro"/>
</dbReference>
<evidence type="ECO:0000256" key="14">
    <source>
        <dbReference type="ARBA" id="ARBA00022786"/>
    </source>
</evidence>
<feature type="compositionally biased region" description="Low complexity" evidence="24">
    <location>
        <begin position="3163"/>
        <end position="3174"/>
    </location>
</feature>
<accession>A0A8J4XA08</accession>
<dbReference type="SUPFAM" id="SSF57850">
    <property type="entry name" value="RING/U-box"/>
    <property type="match status" value="1"/>
</dbReference>
<dbReference type="InterPro" id="IPR001841">
    <property type="entry name" value="Znf_RING"/>
</dbReference>
<comment type="catalytic activity">
    <reaction evidence="1">
        <text>S-ubiquitinyl-[E2 ubiquitin-conjugating enzyme]-L-cysteine + [acceptor protein]-L-lysine = [E2 ubiquitin-conjugating enzyme]-L-cysteine + N(6)-ubiquitinyl-[acceptor protein]-L-lysine.</text>
        <dbReference type="EC" id="2.3.2.27"/>
    </reaction>
</comment>
<feature type="domain" description="RING-type" evidence="25">
    <location>
        <begin position="3987"/>
        <end position="4026"/>
    </location>
</feature>
<keyword evidence="14" id="KW-0833">Ubl conjugation pathway</keyword>
<keyword evidence="8" id="KW-0037">Angiogenesis</keyword>
<dbReference type="GO" id="GO:2000051">
    <property type="term" value="P:negative regulation of non-canonical Wnt signaling pathway"/>
    <property type="evidence" value="ECO:0007669"/>
    <property type="project" value="TreeGrafter"/>
</dbReference>
<evidence type="ECO:0000313" key="28">
    <source>
        <dbReference type="Proteomes" id="UP000727407"/>
    </source>
</evidence>
<dbReference type="GO" id="GO:0005811">
    <property type="term" value="C:lipid droplet"/>
    <property type="evidence" value="ECO:0007669"/>
    <property type="project" value="UniProtKB-SubCell"/>
</dbReference>
<evidence type="ECO:0000256" key="17">
    <source>
        <dbReference type="ARBA" id="ARBA00022840"/>
    </source>
</evidence>
<dbReference type="GO" id="GO:0002040">
    <property type="term" value="P:sprouting angiogenesis"/>
    <property type="evidence" value="ECO:0007669"/>
    <property type="project" value="TreeGrafter"/>
</dbReference>
<feature type="compositionally biased region" description="Basic and acidic residues" evidence="24">
    <location>
        <begin position="166"/>
        <end position="182"/>
    </location>
</feature>
<dbReference type="GO" id="GO:0006629">
    <property type="term" value="P:lipid metabolic process"/>
    <property type="evidence" value="ECO:0007669"/>
    <property type="project" value="UniProtKB-KW"/>
</dbReference>
<evidence type="ECO:0000256" key="9">
    <source>
        <dbReference type="ARBA" id="ARBA00022677"/>
    </source>
</evidence>
<dbReference type="GO" id="GO:0008270">
    <property type="term" value="F:zinc ion binding"/>
    <property type="evidence" value="ECO:0007669"/>
    <property type="project" value="UniProtKB-KW"/>
</dbReference>
<evidence type="ECO:0000256" key="23">
    <source>
        <dbReference type="SAM" id="Coils"/>
    </source>
</evidence>
<feature type="compositionally biased region" description="Basic and acidic residues" evidence="24">
    <location>
        <begin position="204"/>
        <end position="228"/>
    </location>
</feature>
<dbReference type="GO" id="GO:0016020">
    <property type="term" value="C:membrane"/>
    <property type="evidence" value="ECO:0007669"/>
    <property type="project" value="TreeGrafter"/>
</dbReference>
<gene>
    <name evidence="27" type="ORF">DAT39_002833</name>
</gene>
<evidence type="ECO:0000256" key="3">
    <source>
        <dbReference type="ARBA" id="ARBA00004514"/>
    </source>
</evidence>
<feature type="compositionally biased region" description="Polar residues" evidence="24">
    <location>
        <begin position="1582"/>
        <end position="1592"/>
    </location>
</feature>
<dbReference type="GO" id="GO:0002376">
    <property type="term" value="P:immune system process"/>
    <property type="evidence" value="ECO:0007669"/>
    <property type="project" value="UniProtKB-KW"/>
</dbReference>
<dbReference type="CDD" id="cd16449">
    <property type="entry name" value="RING-HC"/>
    <property type="match status" value="1"/>
</dbReference>
<evidence type="ECO:0000256" key="5">
    <source>
        <dbReference type="ARBA" id="ARBA00006914"/>
    </source>
</evidence>
<evidence type="ECO:0000313" key="27">
    <source>
        <dbReference type="EMBL" id="KAF5907441.1"/>
    </source>
</evidence>
<proteinExistence type="inferred from homology"/>
<dbReference type="SMART" id="SM00184">
    <property type="entry name" value="RING"/>
    <property type="match status" value="1"/>
</dbReference>
<dbReference type="GO" id="GO:0005730">
    <property type="term" value="C:nucleolus"/>
    <property type="evidence" value="ECO:0007669"/>
    <property type="project" value="TreeGrafter"/>
</dbReference>
<keyword evidence="23" id="KW-0175">Coiled coil</keyword>
<dbReference type="InterPro" id="IPR003593">
    <property type="entry name" value="AAA+_ATPase"/>
</dbReference>
<feature type="region of interest" description="Disordered" evidence="24">
    <location>
        <begin position="3186"/>
        <end position="3214"/>
    </location>
</feature>
<feature type="compositionally biased region" description="Polar residues" evidence="24">
    <location>
        <begin position="119"/>
        <end position="144"/>
    </location>
</feature>
<comment type="similarity">
    <text evidence="5">Belongs to the AAA ATPase family.</text>
</comment>
<dbReference type="SMART" id="SM00382">
    <property type="entry name" value="AAA"/>
    <property type="match status" value="2"/>
</dbReference>
<keyword evidence="18" id="KW-0391">Immunity</keyword>
<feature type="compositionally biased region" description="Polar residues" evidence="24">
    <location>
        <begin position="82"/>
        <end position="98"/>
    </location>
</feature>
<dbReference type="OrthoDB" id="2423195at2759"/>
<keyword evidence="9" id="KW-0551">Lipid droplet</keyword>
<evidence type="ECO:0000256" key="6">
    <source>
        <dbReference type="ARBA" id="ARBA00012483"/>
    </source>
</evidence>
<name>A0A8J4XA08_CLAMG</name>
<evidence type="ECO:0000256" key="7">
    <source>
        <dbReference type="ARBA" id="ARBA00022490"/>
    </source>
</evidence>
<evidence type="ECO:0000256" key="1">
    <source>
        <dbReference type="ARBA" id="ARBA00000900"/>
    </source>
</evidence>
<dbReference type="GO" id="GO:0005524">
    <property type="term" value="F:ATP binding"/>
    <property type="evidence" value="ECO:0007669"/>
    <property type="project" value="UniProtKB-KW"/>
</dbReference>
<dbReference type="GO" id="GO:0005829">
    <property type="term" value="C:cytosol"/>
    <property type="evidence" value="ECO:0007669"/>
    <property type="project" value="UniProtKB-SubCell"/>
</dbReference>
<feature type="compositionally biased region" description="Basic residues" evidence="24">
    <location>
        <begin position="23"/>
        <end position="33"/>
    </location>
</feature>
<feature type="compositionally biased region" description="Basic and acidic residues" evidence="24">
    <location>
        <begin position="3201"/>
        <end position="3214"/>
    </location>
</feature>
<comment type="pathway">
    <text evidence="4">Protein modification; protein ubiquitination.</text>
</comment>
<dbReference type="PANTHER" id="PTHR22605">
    <property type="entry name" value="RZ-TYPE DOMAIN-CONTAINING PROTEIN"/>
    <property type="match status" value="1"/>
</dbReference>
<evidence type="ECO:0000256" key="13">
    <source>
        <dbReference type="ARBA" id="ARBA00022771"/>
    </source>
</evidence>
<feature type="compositionally biased region" description="Polar residues" evidence="24">
    <location>
        <begin position="34"/>
        <end position="75"/>
    </location>
</feature>
<dbReference type="Proteomes" id="UP000727407">
    <property type="component" value="Unassembled WGS sequence"/>
</dbReference>
<evidence type="ECO:0000256" key="22">
    <source>
        <dbReference type="PROSITE-ProRule" id="PRU00175"/>
    </source>
</evidence>
<dbReference type="PROSITE" id="PS51981">
    <property type="entry name" value="ZF_RZ"/>
    <property type="match status" value="1"/>
</dbReference>
<evidence type="ECO:0000256" key="16">
    <source>
        <dbReference type="ARBA" id="ARBA00022833"/>
    </source>
</evidence>
<evidence type="ECO:0000256" key="19">
    <source>
        <dbReference type="ARBA" id="ARBA00023098"/>
    </source>
</evidence>
<feature type="region of interest" description="Disordered" evidence="24">
    <location>
        <begin position="1"/>
        <end position="239"/>
    </location>
</feature>
<evidence type="ECO:0000256" key="18">
    <source>
        <dbReference type="ARBA" id="ARBA00022859"/>
    </source>
</evidence>
<dbReference type="PANTHER" id="PTHR22605:SF21">
    <property type="entry name" value="E3 UBIQUITIN-PROTEIN LIGASE RNF213-BETA"/>
    <property type="match status" value="1"/>
</dbReference>
<keyword evidence="19" id="KW-0443">Lipid metabolism</keyword>
<dbReference type="InterPro" id="IPR046439">
    <property type="entry name" value="ZF_RZ_dom"/>
</dbReference>
<dbReference type="InterPro" id="IPR027417">
    <property type="entry name" value="P-loop_NTPase"/>
</dbReference>
<dbReference type="GO" id="GO:0061630">
    <property type="term" value="F:ubiquitin protein ligase activity"/>
    <property type="evidence" value="ECO:0007669"/>
    <property type="project" value="UniProtKB-EC"/>
</dbReference>
<keyword evidence="11" id="KW-0479">Metal-binding</keyword>
<dbReference type="PROSITE" id="PS00518">
    <property type="entry name" value="ZF_RING_1"/>
    <property type="match status" value="1"/>
</dbReference>
<feature type="domain" description="RZ-type" evidence="26">
    <location>
        <begin position="4462"/>
        <end position="4536"/>
    </location>
</feature>
<dbReference type="PROSITE" id="PS50089">
    <property type="entry name" value="ZF_RING_2"/>
    <property type="match status" value="1"/>
</dbReference>
<keyword evidence="13 22" id="KW-0863">Zinc-finger</keyword>
<dbReference type="InterPro" id="IPR018957">
    <property type="entry name" value="Znf_C3HC4_RING-type"/>
</dbReference>
<feature type="coiled-coil region" evidence="23">
    <location>
        <begin position="725"/>
        <end position="752"/>
    </location>
</feature>
<feature type="region of interest" description="Disordered" evidence="24">
    <location>
        <begin position="1581"/>
        <end position="1611"/>
    </location>
</feature>
<dbReference type="FunFam" id="3.40.50.300:FF:000804">
    <property type="entry name" value="E3 ubiquitin-protein ligase RNF213"/>
    <property type="match status" value="1"/>
</dbReference>
<protein>
    <recommendedName>
        <fullName evidence="6">RING-type E3 ubiquitin transferase</fullName>
        <ecNumber evidence="6">2.3.2.27</ecNumber>
    </recommendedName>
</protein>
<comment type="caution">
    <text evidence="27">The sequence shown here is derived from an EMBL/GenBank/DDBJ whole genome shotgun (WGS) entry which is preliminary data.</text>
</comment>
<dbReference type="Gene3D" id="3.40.50.300">
    <property type="entry name" value="P-loop containing nucleotide triphosphate hydrolases"/>
    <property type="match status" value="2"/>
</dbReference>
<feature type="compositionally biased region" description="Basic and acidic residues" evidence="24">
    <location>
        <begin position="1600"/>
        <end position="1611"/>
    </location>
</feature>
<keyword evidence="17" id="KW-0067">ATP-binding</keyword>
<dbReference type="EMBL" id="QNUK01000022">
    <property type="protein sequence ID" value="KAF5907441.1"/>
    <property type="molecule type" value="Genomic_DNA"/>
</dbReference>
<comment type="subcellular location">
    <subcellularLocation>
        <location evidence="3">Cytoplasm</location>
        <location evidence="3">Cytosol</location>
    </subcellularLocation>
    <subcellularLocation>
        <location evidence="2">Lipid droplet</location>
    </subcellularLocation>
</comment>
<evidence type="ECO:0000256" key="20">
    <source>
        <dbReference type="ARBA" id="ARBA00023268"/>
    </source>
</evidence>
<evidence type="ECO:0000256" key="12">
    <source>
        <dbReference type="ARBA" id="ARBA00022741"/>
    </source>
</evidence>
<evidence type="ECO:0000256" key="24">
    <source>
        <dbReference type="SAM" id="MobiDB-lite"/>
    </source>
</evidence>
<dbReference type="InterPro" id="IPR017907">
    <property type="entry name" value="Znf_RING_CS"/>
</dbReference>
<feature type="region of interest" description="Disordered" evidence="24">
    <location>
        <begin position="3142"/>
        <end position="3174"/>
    </location>
</feature>
<sequence>MKRKRQNKDRKKRLDRSSWHNNPRNKSRKKTKKSASGNSTSSPPNFQTQNEDTINASRNQSEFQPDQDCVSNPVPSTGKVEAQTQTRRSLKNKMTQTESIRHESCHTQTESDPGCEAQIQGQGSTENDSPKTNEQMDAENSVSTPPDPGGDQKKETTTPSSSDEIMQEKDIKNKKKEQKDESSQDTSNPKSTETTPRSYAEAASGKDSKEKIDQSAAAKEGKPHDKAAQRKASPGRGPAGKPVITFHVYVVVDQSFKFNREKDKLLICFENFSFQLQINFFKPIKKDGCLIEANFSVDEHFVERGAMIEYRYAVQQKGRKIEEIATRQIQIPFDHSLKEMHLFEAHIRGPGQSNFTEWLRSWITSAEKEISEAWQKSARVLLNRLFEKWEPSNQETMKTFTQLLNDYILCFYYSKQRVFYLQYLPTPFVEVFGLIANKLVDILNAARKSANSDSLVLGLSVFQVACACNVNLAKKDWGTLCHLVSSAPALKQVQEIQNSFLTLNFTVMGLIVQSSRLLLSEMVLLVPLLHAVRQPGADSGRLGPTVEEPAWTGLHYVEYRTYREKIRSLSDKRRMILELVKNHKELAKDKPHVLTAWLSMIAFDDMSTFAELTDISPEKLIQCLMYRLRDFQEYLRQTDRKHTEINLQITEKILTDLLNCVEKDKERLISDSSMWLDSIFQCCRNIHKSTSTMTRLLPSYKATVLSFQLVLKMAEIHYEFLLKHGEEKEAERNTLLKQLEDIQNEYRKWRRDLLQNPLFQQSGLKYPKEIELWSAFFGLPCSIPSVTDQWMVSVKNDLMKRISELSDIDKVKICCVETPAGAIEKIHPTVQTCFQDRCFSAIKKLCQASKEGTLLKALQPNMKYVSSSILSSIVTESAACFGKDKVTQLLNDQSAVYVLLSQGDWSHDKLNEEANQIMSMSQATLGDLVSSLCQGNVLFGQLQIILKHKKQFQELYKKCRKHIKLDKITIDPERLLNQREKDCQAMLEQREHINVLIKMLGKISEIIHVPEISVLEQEHKIDMHPLGLNELVVVQPCFSNEDLKNISTGRVLCYSGDLTTVLSAAKEMHEFQDSNLILKSWMDRASKITAPENLSLEDVLSKIWTPSVREFFQLGIRIGNGFVTFEELDKAVEGCEDEGDGVRLMKELRLMATKIETFPGLEENWLGQRLKQIQEYRQLHHASESSSAILKIRDKLNLKGDFSHIYSLTQLKEDSFKIQPLLSLSNDLINAKQKLSHVSHQHTACLEAFLKSENLVNWVKTTIKDRSELKVFVDLASISAGENDTEIDRLTSFQDAVSGYSPLLYSLHENAGFEELIACAQEVWDALNRDEKLPEKLKHSDCWLDWLKGLRETHGSVEKSSLFLASAINTHGVYHICWPDHFSGKKSLGSVLCVKVKTNEMEKTFSLDELLELQNKLMLMSSKGEHSKEQVNKFIEVFEGVQRMARILMQLCSSGNLFFRDLFAHVICNHEKEPCINIHVPLLGKHFMYHGQVAEELQKVCRCMEACYEDWRSFMSELRSQFYALNYYTSEQVVYLCQWINKICEKGMPVSQQIWHLLTPLKPNSTLSDIRNAFEKAKESLQSDLQSQFSPDSESEEFMDISRPKMQKEDSNINKDTKEDIFPEDMPEENSSNSVAYSEEYCEMGSLQGDSEEEEGLAEEDELEWEDTSDEAGTEEDMMETCSVSSASVQECNNPNEVLETLEDSWQDFRNNRTKYLTQYMDVKTIAQFLSCFSNMNNLNIMRKLPSILQEGKPNLIDCPATELITNTLALYMESQEQAFPSADEVLICQEDTSEEEVEIFLRRCLGQGAPNHHQKIYTLVNPGLLTYDVSVALAECFEGMERSARSHFRMVIVSPVNQSSYVPLYFSNYKVQAGLGVSLESAKKYLRHHLTTTFDESHQRQVFPDGISSWLITSRRAAVGKSLYVTRMFQNFRRTFPKATYLTVRLIEPKVDFDCLVQTLCEKQASLKEQDPVLLHIDTAAVRCGLEEFLFRLLILGCLSDSEGKLWRRNTAHLIAVEALLPDSAHHSQTRKESNQGLLSFLPTIHCKPPNEVREMELKIRIRKYTSLDPLMDSQEFESEGVQRPYQYLRRFNRHEKLDHFKYEDGSIEGDKVDCLYHLLSNCGLEDPSWAELKHFTWFLNLQLRDCEKSGFCDPNFFGSILSGFKSFIVKFMIHMARDFASPSLDSSDKSPSLLSESDHQDSLLGRLTIRKRWENKSHPYIFFNADHMTMTFLGFHVKQSSTQNIVNVVDHRTNEVLMGDVMSHDLFIGLQTQNISFSEVFDQLPRKTKIQKISFVVGAKIREQFDPDPTYELTSDNVMKMLAIHMRFRCEIPVIIMGETGCGKTRLVKFLCDLQREGRNVENMKLVKVHGGTSADTIYKKVREAEELAQRNSEKYKLDTILFFDEANTTEAIFAIKEVLCDKTVQGVPLKKNSGLKIIAACNPYRRHTPRMIERLERAGLGYRVKAGETEDRFGQVPMRQLVYRVHPLPPSMIPLVWDFGQLSESTELSYIQQIVKKQIEEHSLPLQCQKLISEALAASQKHMRDQVDECSFVSLRDVERSMRVLVWFYKHREHLFPKCQETDMVQMTFKCLALALGVCYYPSLEFRDNYLQNISNFFPQPLNTKQALEHEISSCQDFFLQGIRTRETIAKNLALKENVFLMVVCIELKIPLFLVGKPGSSKSLAKTVVADAMQRQASHSELFQMLKEVHMVSFQCSPHSSPEGIIGTFRNCARFQKEKNLDEYVSVVVLDEIGLAEDSPQMPLKTLHPLLEDGCIDNDRPDPYMKVGFVGISNWALDPAKMNRGIFVSRWDPSENELVETAKGICSSSESVLRKISHLLPKLAKGFLGICKNDRDQFFGLRDFYNLVKMIFAVVKNTDHEPSDSVLAQAILRNFSGQKDNFDPLGHFQDLFSDHHKVLMISTLEMIKQNLDHNNEEECRYLLLLTTNNAALYIIQQCIFSKDEKACPEIVFGSGFPKDQEYAQICRNVSKVKTCMETGRTVILLNLLNLYESLYDALNQYYVYFCGQQYVDLGLGSHRVKCRVHKSFRLIVIEDQEKVYDKFPVPLKNRLEKHKVDRSTDLTPWQHRVLEKLKNWVKEFSQYSEATVSDFSSFDAFVGFHGDACASALLQTLERKEEQDYPKVADGQVDTSMPSKRCKSMSMSTEFSSLSMTAEKDIKEHKEQVYDQEEGVQSHHTTLSDDKESALTDSEKNQTLLDENNKGLVLMDVADSEDSIAAEGKQDFMEEMPKTVEMDVYPDDHDEVNLNEPNEYIDEEEDVYECAKSFLLNCATPDSVLRLKNSGLGNSEGVRLQRLYFGQQDHHSLRGFLDSHLKKSDKNKKKFIEVTTFSSLLTKADVRNLAQALGLSMERLLLLSLHQFDTEGSFCSKIRGFVKTAHLSLNILLVQMDMEESLCKNELIASAKYCTMNELLTFQSEDHNCYIVFITKLSRIASGNRYIGFQGGAWLSTHIDDLRDTNDMSLDLSVFCGTPISKLLSQSTPPVAMGVEDQDEAMVKSQQEESAYLHSLSLVRSCTQKAVSLLKDFSNKAPRSMKRMNTLLGLLENDLGRNGARFQEVLLRRLVVALTQREEYIPNSEDWVNREVMKREALQEGGTLRHTLWRCLQGALTPILAQILEVLDRDSNLDLVYSAGLSEGLVQFWLNIFDDGQILDLSMPQNSSSSEEDGGEPWTCNAPFSWLIRLYCHGLWEESQFGQGIEQNSHERIQQFVSAVTGSQLGGYIEKLSETERIELGQRYLTDFVILSFKIKTEEEVKMFSSAVLGCVAALQQDMGVTPDLSPAWIMAAARHFSARLDALLHVLQIQPRLAPLVLKQSSEKDRVDMHEDIVALGICVEETKLQSITSFSECSDFLDRVELLQPCLQRAFSVTYSSLCTPGCLKRLDAIKSVWQAMLVIAAFIEQVVVRVNSRDEKLVALTLKHCIQLQRLMEECPDLQSKAFLKRLIHILNEYHEESISRELRFGLKCPVCLEDLAEPCVLQCEHVICLSCMKRCVQGAEAKCPKCRTPLPPNYQPAVSESIDSALKQHRELRRCCNAFFLEVVSRFCFSETQHPPEDMVELLFSLLISAQGDVYKTRELTPFLECVDQSPVVRSVLPKLLLQYSFDQVKGHIQTYLENLAEKLLDDEDRMELYRLFANCFQDSLLCVALNETLEGKELQRRQQEDINFLSRLARRQTPSREKRPAEFLLCMARLRMCLDTAASILSRAVGHESGECAEWEHRLLEEVKAVCKYAENDWYRVYLLRTLNRQAGSDCIQALMNSAPYEWVFPAELLRLQRLIPVEVDRFLCCGEEYRTVRNGVVQTLMESNKDPLKAALQNVSSAGSVKSVFLALALFRHVTCRIGSSDSALRPGEQELEILKGSVRESTRGHLRELCNDLLSNPSGGIMSHLHVSANELAQRRLLRELLVHAVAVFHSSQLLCPLNLIASRPQEMREAFLPTMPDDNIIKVTQWLKEGNKLQMFLCKNGHPSFVGECRRPMAEGRCDTCGVPIGGINHKPVAGFTPAHGTVRDQTRPGHILDAAARRSDAPNRDLPMVQSCILRLFLHLAMLHGSFLNHQGISAMIHPAVSNAQEFLWSHLEKDMDVLGKTLSLNWDDTAITVHLILNKSAHLTAVGSQQGAADWSSRSARETWEKQVCKNVIIPVLENLNRHLSDAQEQVAADDKLSNSSLMKILKKDPRPLISLPSECPSHHTAFWTPPDTLTVEHLHQLVAQKHAQEQVPLLALFLKKVQYIRYLACLPDLTALLSNLIRIVRSDSETHSVLCFTEFLQVDLRYGNSTGII</sequence>